<feature type="disulfide bond" evidence="10">
    <location>
        <begin position="402"/>
        <end position="411"/>
    </location>
</feature>
<comment type="caution">
    <text evidence="10">Lacks conserved residue(s) required for the propagation of feature annotation.</text>
</comment>
<name>A0A8K0JVV6_LADFU</name>
<comment type="caution">
    <text evidence="15">The sequence shown here is derived from an EMBL/GenBank/DDBJ whole genome shotgun (WGS) entry which is preliminary data.</text>
</comment>
<keyword evidence="5" id="KW-0677">Repeat</keyword>
<feature type="compositionally biased region" description="Basic and acidic residues" evidence="11">
    <location>
        <begin position="194"/>
        <end position="209"/>
    </location>
</feature>
<proteinExistence type="predicted"/>
<evidence type="ECO:0000259" key="13">
    <source>
        <dbReference type="PROSITE" id="PS51115"/>
    </source>
</evidence>
<dbReference type="Proteomes" id="UP000792457">
    <property type="component" value="Unassembled WGS sequence"/>
</dbReference>
<dbReference type="InterPro" id="IPR008211">
    <property type="entry name" value="Laminin_N"/>
</dbReference>
<feature type="disulfide bond" evidence="10">
    <location>
        <begin position="803"/>
        <end position="812"/>
    </location>
</feature>
<evidence type="ECO:0000259" key="12">
    <source>
        <dbReference type="PROSITE" id="PS50027"/>
    </source>
</evidence>
<dbReference type="PROSITE" id="PS51115">
    <property type="entry name" value="LAMININ_IVA"/>
    <property type="match status" value="1"/>
</dbReference>
<dbReference type="Gene3D" id="2.10.25.10">
    <property type="entry name" value="Laminin"/>
    <property type="match status" value="5"/>
</dbReference>
<evidence type="ECO:0000256" key="3">
    <source>
        <dbReference type="ARBA" id="ARBA00022530"/>
    </source>
</evidence>
<dbReference type="GO" id="GO:0005604">
    <property type="term" value="C:basement membrane"/>
    <property type="evidence" value="ECO:0007669"/>
    <property type="project" value="UniProtKB-SubCell"/>
</dbReference>
<feature type="disulfide bond" evidence="10">
    <location>
        <begin position="933"/>
        <end position="942"/>
    </location>
</feature>
<protein>
    <recommendedName>
        <fullName evidence="17">Laminin subunit alpha-1</fullName>
    </recommendedName>
</protein>
<dbReference type="PROSITE" id="PS51117">
    <property type="entry name" value="LAMININ_NTER"/>
    <property type="match status" value="1"/>
</dbReference>
<dbReference type="InterPro" id="IPR050440">
    <property type="entry name" value="Laminin/Netrin_ECM"/>
</dbReference>
<feature type="disulfide bond" evidence="10">
    <location>
        <begin position="983"/>
        <end position="992"/>
    </location>
</feature>
<keyword evidence="2" id="KW-0964">Secreted</keyword>
<feature type="domain" description="Laminin N-terminal" evidence="14">
    <location>
        <begin position="1"/>
        <end position="256"/>
    </location>
</feature>
<keyword evidence="9 10" id="KW-0424">Laminin EGF-like domain</keyword>
<evidence type="ECO:0000256" key="10">
    <source>
        <dbReference type="PROSITE-ProRule" id="PRU00460"/>
    </source>
</evidence>
<keyword evidence="7 10" id="KW-1015">Disulfide bond</keyword>
<dbReference type="EMBL" id="KZ308145">
    <property type="protein sequence ID" value="KAG8222837.1"/>
    <property type="molecule type" value="Genomic_DNA"/>
</dbReference>
<feature type="region of interest" description="Disordered" evidence="11">
    <location>
        <begin position="556"/>
        <end position="577"/>
    </location>
</feature>
<keyword evidence="16" id="KW-1185">Reference proteome</keyword>
<dbReference type="PROSITE" id="PS50027">
    <property type="entry name" value="EGF_LAM_2"/>
    <property type="match status" value="5"/>
</dbReference>
<evidence type="ECO:0000256" key="9">
    <source>
        <dbReference type="ARBA" id="ARBA00023292"/>
    </source>
</evidence>
<dbReference type="InterPro" id="IPR002049">
    <property type="entry name" value="LE_dom"/>
</dbReference>
<dbReference type="PANTHER" id="PTHR10574:SF436">
    <property type="entry name" value="LAMININ SUBUNIT ALPHA-2"/>
    <property type="match status" value="1"/>
</dbReference>
<feature type="domain" description="Laminin EGF-like" evidence="12">
    <location>
        <begin position="374"/>
        <end position="426"/>
    </location>
</feature>
<dbReference type="SUPFAM" id="SSF57196">
    <property type="entry name" value="EGF/Laminin"/>
    <property type="match status" value="5"/>
</dbReference>
<feature type="region of interest" description="Disordered" evidence="11">
    <location>
        <begin position="192"/>
        <end position="228"/>
    </location>
</feature>
<dbReference type="FunFam" id="2.10.25.10:FF:000106">
    <property type="entry name" value="Heparan sulfate proteoglycan 2"/>
    <property type="match status" value="1"/>
</dbReference>
<organism evidence="15 16">
    <name type="scientific">Ladona fulva</name>
    <name type="common">Scarce chaser dragonfly</name>
    <name type="synonym">Libellula fulva</name>
    <dbReference type="NCBI Taxonomy" id="123851"/>
    <lineage>
        <taxon>Eukaryota</taxon>
        <taxon>Metazoa</taxon>
        <taxon>Ecdysozoa</taxon>
        <taxon>Arthropoda</taxon>
        <taxon>Hexapoda</taxon>
        <taxon>Insecta</taxon>
        <taxon>Pterygota</taxon>
        <taxon>Palaeoptera</taxon>
        <taxon>Odonata</taxon>
        <taxon>Epiprocta</taxon>
        <taxon>Anisoptera</taxon>
        <taxon>Libelluloidea</taxon>
        <taxon>Libellulidae</taxon>
        <taxon>Ladona</taxon>
    </lineage>
</organism>
<evidence type="ECO:0000256" key="6">
    <source>
        <dbReference type="ARBA" id="ARBA00022869"/>
    </source>
</evidence>
<keyword evidence="8" id="KW-0325">Glycoprotein</keyword>
<dbReference type="FunFam" id="2.10.25.10:FF:000090">
    <property type="entry name" value="laminin subunit alpha"/>
    <property type="match status" value="1"/>
</dbReference>
<evidence type="ECO:0000313" key="15">
    <source>
        <dbReference type="EMBL" id="KAG8222837.1"/>
    </source>
</evidence>
<dbReference type="InterPro" id="IPR056863">
    <property type="entry name" value="LMN_ATRN_NET-like_EGF"/>
</dbReference>
<feature type="compositionally biased region" description="Acidic residues" evidence="11">
    <location>
        <begin position="212"/>
        <end position="226"/>
    </location>
</feature>
<evidence type="ECO:0000256" key="7">
    <source>
        <dbReference type="ARBA" id="ARBA00023157"/>
    </source>
</evidence>
<evidence type="ECO:0000256" key="5">
    <source>
        <dbReference type="ARBA" id="ARBA00022737"/>
    </source>
</evidence>
<dbReference type="InterPro" id="IPR000034">
    <property type="entry name" value="Laminin_IV"/>
</dbReference>
<dbReference type="CDD" id="cd00055">
    <property type="entry name" value="EGF_Lam"/>
    <property type="match status" value="6"/>
</dbReference>
<feature type="domain" description="Laminin EGF-like" evidence="12">
    <location>
        <begin position="1009"/>
        <end position="1061"/>
    </location>
</feature>
<dbReference type="Gene3D" id="2.170.300.10">
    <property type="entry name" value="Tie2 ligand-binding domain superfamily"/>
    <property type="match status" value="3"/>
</dbReference>
<gene>
    <name evidence="15" type="ORF">J437_LFUL010340</name>
</gene>
<dbReference type="FunFam" id="2.10.25.10:FF:000069">
    <property type="entry name" value="Laminin subunit alpha 1"/>
    <property type="match status" value="1"/>
</dbReference>
<feature type="domain" description="Laminin EGF-like" evidence="12">
    <location>
        <begin position="784"/>
        <end position="833"/>
    </location>
</feature>
<feature type="domain" description="Laminin EGF-like" evidence="12">
    <location>
        <begin position="900"/>
        <end position="960"/>
    </location>
</feature>
<dbReference type="GO" id="GO:0009887">
    <property type="term" value="P:animal organ morphogenesis"/>
    <property type="evidence" value="ECO:0007669"/>
    <property type="project" value="TreeGrafter"/>
</dbReference>
<dbReference type="Gene3D" id="2.60.120.260">
    <property type="entry name" value="Galactose-binding domain-like"/>
    <property type="match status" value="2"/>
</dbReference>
<dbReference type="OrthoDB" id="8545473at2759"/>
<dbReference type="PANTHER" id="PTHR10574">
    <property type="entry name" value="NETRIN/LAMININ-RELATED"/>
    <property type="match status" value="1"/>
</dbReference>
<feature type="disulfide bond" evidence="10">
    <location>
        <begin position="374"/>
        <end position="386"/>
    </location>
</feature>
<dbReference type="AlphaFoldDB" id="A0A8K0JVV6"/>
<dbReference type="Pfam" id="PF00052">
    <property type="entry name" value="Laminin_B"/>
    <property type="match status" value="1"/>
</dbReference>
<dbReference type="PRINTS" id="PR00011">
    <property type="entry name" value="EGFLAMININ"/>
</dbReference>
<dbReference type="GO" id="GO:0009888">
    <property type="term" value="P:tissue development"/>
    <property type="evidence" value="ECO:0007669"/>
    <property type="project" value="TreeGrafter"/>
</dbReference>
<reference evidence="15" key="1">
    <citation type="submission" date="2013-04" db="EMBL/GenBank/DDBJ databases">
        <authorList>
            <person name="Qu J."/>
            <person name="Murali S.C."/>
            <person name="Bandaranaike D."/>
            <person name="Bellair M."/>
            <person name="Blankenburg K."/>
            <person name="Chao H."/>
            <person name="Dinh H."/>
            <person name="Doddapaneni H."/>
            <person name="Downs B."/>
            <person name="Dugan-Rocha S."/>
            <person name="Elkadiri S."/>
            <person name="Gnanaolivu R.D."/>
            <person name="Hernandez B."/>
            <person name="Javaid M."/>
            <person name="Jayaseelan J.C."/>
            <person name="Lee S."/>
            <person name="Li M."/>
            <person name="Ming W."/>
            <person name="Munidasa M."/>
            <person name="Muniz J."/>
            <person name="Nguyen L."/>
            <person name="Ongeri F."/>
            <person name="Osuji N."/>
            <person name="Pu L.-L."/>
            <person name="Puazo M."/>
            <person name="Qu C."/>
            <person name="Quiroz J."/>
            <person name="Raj R."/>
            <person name="Weissenberger G."/>
            <person name="Xin Y."/>
            <person name="Zou X."/>
            <person name="Han Y."/>
            <person name="Richards S."/>
            <person name="Worley K."/>
            <person name="Muzny D."/>
            <person name="Gibbs R."/>
        </authorList>
    </citation>
    <scope>NUCLEOTIDE SEQUENCE</scope>
    <source>
        <strain evidence="15">Sampled in the wild</strain>
    </source>
</reference>
<evidence type="ECO:0000256" key="11">
    <source>
        <dbReference type="SAM" id="MobiDB-lite"/>
    </source>
</evidence>
<keyword evidence="4" id="KW-0732">Signal</keyword>
<evidence type="ECO:0008006" key="17">
    <source>
        <dbReference type="Google" id="ProtNLM"/>
    </source>
</evidence>
<sequence length="1066" mass="116595">MSPFCRYSCNGHYSLSYKINLVAQYRFLRITLFSGMAPTLLGRFPLLYTRTLIQTLHLFLPTFPQMYQIAYVIVKAAISPRPGNWILERSIDGVHYTPWQYYAVSDAECLQRYGIQPRRGKPTYRHDSEVICTSYYSKLNPLEGGEIHTSLVNGRPGAAEGSEELKEFTKARYVRMRLQKIRTLNADLMGSHLGRGEDGSRGEGRRDNVNYEYEDEDEEEEEDDEDYIGREDRLRADPSVTRRYFYSIKDISIGGRCVCNGHARDCTVDTESGLRKCRCEHNACGEGCEQCCPLFNQRPWQPGVPCQSCHCHGHAPACKYDPEVARARASMDPDGVYRGGGGAHTTGVNCEKCQDGWYRPSGVSASDSNPCRACRCHPTGSISPNCASHNDPSGAPPGSCICRPGFTGPRCDRCAAGRRRFPECEACMCDPAGSQGNDPCPPRDPQHGSGSRSSLLLIQRNVEGPLCNRCRKGFFALQESNPLGCTPCYCSGLTPECQEDDTLKLTASSSLSNWLVTDLRGRRVSIPSSISAAEANKDPLPLDIGPDEDLLRYELSRPDPARSPEANDTDGGRRLSIANDDMGGLDSYYWQAPPGEMFLGEKLATYGQNITVGVSWVTARGDTGGHPTNGPDIILEGGGYTIAYGEAAYPGLSNTTLVIPLAEDAVGPLGQDWYHVSPGANDIARSSRRTDYRTNEVVTRDQMMKVLGDLKRLLVRAKFHTDQIEGGLWEPSIQMGSAAVDTGPPARRIEICRCPPGYEGASCQHCSYGYVRVSGRYGPECRQCDCNGHAATCDPVTGRCARCEHNTYGEHCEYCSTGFFGDARVGTPDDCQQCRCPHHVKSNNFSPTCERREGAPSGYICTRLRTSHIYPPNDTNQLHSRCGPGHFGNPMEIGSVCRPCQCGSGSTSSGMMMVGGRLTPIHCDSLTGRCLDCKGNTEGWNCERCKPLHYGDPAHADCRPCSCNAAGTGGVASCDPRTGQCRCLEGYTGRTCDRCKEGRGGISLGCPPCDCDPMGTTLAFGGRTQCDPRTGQCPCRAGAAGRRCESCIPNYYHSPSDGCKSEYLFQ</sequence>
<keyword evidence="6" id="KW-0084">Basement membrane</keyword>
<evidence type="ECO:0000259" key="14">
    <source>
        <dbReference type="PROSITE" id="PS51117"/>
    </source>
</evidence>
<feature type="domain" description="Laminin IV type A" evidence="13">
    <location>
        <begin position="509"/>
        <end position="751"/>
    </location>
</feature>
<dbReference type="Pfam" id="PF00053">
    <property type="entry name" value="EGF_laminin"/>
    <property type="match status" value="4"/>
</dbReference>
<feature type="domain" description="Laminin EGF-like" evidence="12">
    <location>
        <begin position="961"/>
        <end position="1008"/>
    </location>
</feature>
<dbReference type="PROSITE" id="PS01248">
    <property type="entry name" value="EGF_LAM_1"/>
    <property type="match status" value="2"/>
</dbReference>
<reference evidence="15" key="2">
    <citation type="submission" date="2017-10" db="EMBL/GenBank/DDBJ databases">
        <title>Ladona fulva Genome sequencing and assembly.</title>
        <authorList>
            <person name="Murali S."/>
            <person name="Richards S."/>
            <person name="Bandaranaike D."/>
            <person name="Bellair M."/>
            <person name="Blankenburg K."/>
            <person name="Chao H."/>
            <person name="Dinh H."/>
            <person name="Doddapaneni H."/>
            <person name="Dugan-Rocha S."/>
            <person name="Elkadiri S."/>
            <person name="Gnanaolivu R."/>
            <person name="Hernandez B."/>
            <person name="Skinner E."/>
            <person name="Javaid M."/>
            <person name="Lee S."/>
            <person name="Li M."/>
            <person name="Ming W."/>
            <person name="Munidasa M."/>
            <person name="Muniz J."/>
            <person name="Nguyen L."/>
            <person name="Hughes D."/>
            <person name="Osuji N."/>
            <person name="Pu L.-L."/>
            <person name="Puazo M."/>
            <person name="Qu C."/>
            <person name="Quiroz J."/>
            <person name="Raj R."/>
            <person name="Weissenberger G."/>
            <person name="Xin Y."/>
            <person name="Zou X."/>
            <person name="Han Y."/>
            <person name="Worley K."/>
            <person name="Muzny D."/>
            <person name="Gibbs R."/>
        </authorList>
    </citation>
    <scope>NUCLEOTIDE SEQUENCE</scope>
    <source>
        <strain evidence="15">Sampled in the wild</strain>
    </source>
</reference>
<dbReference type="SMART" id="SM00136">
    <property type="entry name" value="LamNT"/>
    <property type="match status" value="1"/>
</dbReference>
<dbReference type="SMART" id="SM00281">
    <property type="entry name" value="LamB"/>
    <property type="match status" value="1"/>
</dbReference>
<accession>A0A8K0JVV6</accession>
<dbReference type="GO" id="GO:0005201">
    <property type="term" value="F:extracellular matrix structural constituent"/>
    <property type="evidence" value="ECO:0007669"/>
    <property type="project" value="TreeGrafter"/>
</dbReference>
<dbReference type="FunFam" id="2.10.25.10:FF:000130">
    <property type="entry name" value="Laminin subunit beta 1"/>
    <property type="match status" value="1"/>
</dbReference>
<dbReference type="Pfam" id="PF00055">
    <property type="entry name" value="Laminin_N"/>
    <property type="match status" value="1"/>
</dbReference>
<evidence type="ECO:0000256" key="8">
    <source>
        <dbReference type="ARBA" id="ARBA00023180"/>
    </source>
</evidence>
<dbReference type="GO" id="GO:0007411">
    <property type="term" value="P:axon guidance"/>
    <property type="evidence" value="ECO:0007669"/>
    <property type="project" value="TreeGrafter"/>
</dbReference>
<evidence type="ECO:0000256" key="4">
    <source>
        <dbReference type="ARBA" id="ARBA00022729"/>
    </source>
</evidence>
<evidence type="ECO:0000256" key="1">
    <source>
        <dbReference type="ARBA" id="ARBA00004302"/>
    </source>
</evidence>
<dbReference type="Pfam" id="PF24973">
    <property type="entry name" value="EGF_LMN_ATRN"/>
    <property type="match status" value="2"/>
</dbReference>
<comment type="subcellular location">
    <subcellularLocation>
        <location evidence="1">Secreted</location>
        <location evidence="1">Extracellular space</location>
        <location evidence="1">Extracellular matrix</location>
        <location evidence="1">Basement membrane</location>
    </subcellularLocation>
</comment>
<evidence type="ECO:0000313" key="16">
    <source>
        <dbReference type="Proteomes" id="UP000792457"/>
    </source>
</evidence>
<evidence type="ECO:0000256" key="2">
    <source>
        <dbReference type="ARBA" id="ARBA00022525"/>
    </source>
</evidence>
<feature type="disulfide bond" evidence="10">
    <location>
        <begin position="1035"/>
        <end position="1044"/>
    </location>
</feature>
<keyword evidence="3" id="KW-0272">Extracellular matrix</keyword>
<dbReference type="FunFam" id="2.10.25.10:FF:000188">
    <property type="entry name" value="Laminin subunit gamma 2"/>
    <property type="match status" value="1"/>
</dbReference>
<dbReference type="SMART" id="SM00180">
    <property type="entry name" value="EGF_Lam"/>
    <property type="match status" value="7"/>
</dbReference>